<keyword evidence="2" id="KW-1185">Reference proteome</keyword>
<dbReference type="EMBL" id="VLKG01000002">
    <property type="protein sequence ID" value="TWH76897.1"/>
    <property type="molecule type" value="Genomic_DNA"/>
</dbReference>
<dbReference type="InterPro" id="IPR010260">
    <property type="entry name" value="AlpA"/>
</dbReference>
<organism evidence="1 2">
    <name type="scientific">Azomonas agilis</name>
    <dbReference type="NCBI Taxonomy" id="116849"/>
    <lineage>
        <taxon>Bacteria</taxon>
        <taxon>Pseudomonadati</taxon>
        <taxon>Pseudomonadota</taxon>
        <taxon>Gammaproteobacteria</taxon>
        <taxon>Pseudomonadales</taxon>
        <taxon>Pseudomonadaceae</taxon>
        <taxon>Azomonas</taxon>
    </lineage>
</organism>
<dbReference type="RefSeq" id="WP_144570660.1">
    <property type="nucleotide sequence ID" value="NZ_VLKG01000002.1"/>
</dbReference>
<name>A0A562J175_9GAMM</name>
<accession>A0A562J175</accession>
<reference evidence="1 2" key="1">
    <citation type="submission" date="2019-07" db="EMBL/GenBank/DDBJ databases">
        <title>Genomic Encyclopedia of Type Strains, Phase I: the one thousand microbial genomes (KMG-I) project.</title>
        <authorList>
            <person name="Kyrpides N."/>
        </authorList>
    </citation>
    <scope>NUCLEOTIDE SEQUENCE [LARGE SCALE GENOMIC DNA]</scope>
    <source>
        <strain evidence="1 2">DSM 375</strain>
    </source>
</reference>
<dbReference type="Gene3D" id="1.10.238.160">
    <property type="match status" value="1"/>
</dbReference>
<dbReference type="Proteomes" id="UP000319627">
    <property type="component" value="Unassembled WGS sequence"/>
</dbReference>
<dbReference type="AlphaFoldDB" id="A0A562J175"/>
<proteinExistence type="predicted"/>
<protein>
    <submittedName>
        <fullName evidence="1">AlpA family transcriptional regulator</fullName>
    </submittedName>
</protein>
<gene>
    <name evidence="1" type="ORF">LX59_00943</name>
</gene>
<evidence type="ECO:0000313" key="1">
    <source>
        <dbReference type="EMBL" id="TWH76897.1"/>
    </source>
</evidence>
<dbReference type="Pfam" id="PF05930">
    <property type="entry name" value="Phage_AlpA"/>
    <property type="match status" value="1"/>
</dbReference>
<comment type="caution">
    <text evidence="1">The sequence shown here is derived from an EMBL/GenBank/DDBJ whole genome shotgun (WGS) entry which is preliminary data.</text>
</comment>
<sequence>MNHEQPNEPMELEELLDRFITVAEAVTYSGYGGETTLRRAVRRGFFPKPIKLDGRCVRWSLREVKAWQEARLNARDNAAQDQEVDAK</sequence>
<dbReference type="OrthoDB" id="8455288at2"/>
<evidence type="ECO:0000313" key="2">
    <source>
        <dbReference type="Proteomes" id="UP000319627"/>
    </source>
</evidence>